<dbReference type="SMART" id="SM00478">
    <property type="entry name" value="ENDO3c"/>
    <property type="match status" value="1"/>
</dbReference>
<proteinExistence type="inferred from homology"/>
<dbReference type="InterPro" id="IPR037046">
    <property type="entry name" value="AlkA_N_sf"/>
</dbReference>
<dbReference type="Gene3D" id="3.30.310.20">
    <property type="entry name" value="DNA-3-methyladenine glycosylase AlkA, N-terminal domain"/>
    <property type="match status" value="1"/>
</dbReference>
<organism evidence="9 10">
    <name type="scientific">Brevibacillus reuszeri</name>
    <dbReference type="NCBI Taxonomy" id="54915"/>
    <lineage>
        <taxon>Bacteria</taxon>
        <taxon>Bacillati</taxon>
        <taxon>Bacillota</taxon>
        <taxon>Bacilli</taxon>
        <taxon>Bacillales</taxon>
        <taxon>Paenibacillaceae</taxon>
        <taxon>Brevibacillus</taxon>
    </lineage>
</organism>
<dbReference type="Pfam" id="PF00730">
    <property type="entry name" value="HhH-GPD"/>
    <property type="match status" value="1"/>
</dbReference>
<dbReference type="GO" id="GO:0032993">
    <property type="term" value="C:protein-DNA complex"/>
    <property type="evidence" value="ECO:0007669"/>
    <property type="project" value="TreeGrafter"/>
</dbReference>
<dbReference type="PATRIC" id="fig|54915.3.peg.482"/>
<dbReference type="EC" id="3.2.2.21" evidence="3"/>
<dbReference type="EMBL" id="BJON01000010">
    <property type="protein sequence ID" value="GED69082.1"/>
    <property type="molecule type" value="Genomic_DNA"/>
</dbReference>
<dbReference type="InterPro" id="IPR000035">
    <property type="entry name" value="Alkylbase_DNA_glycsylse_CS"/>
</dbReference>
<dbReference type="STRING" id="54915.ADS79_31920"/>
<dbReference type="GO" id="GO:0043916">
    <property type="term" value="F:DNA-7-methylguanine glycosylase activity"/>
    <property type="evidence" value="ECO:0007669"/>
    <property type="project" value="TreeGrafter"/>
</dbReference>
<dbReference type="GO" id="GO:0006285">
    <property type="term" value="P:base-excision repair, AP site formation"/>
    <property type="evidence" value="ECO:0007669"/>
    <property type="project" value="TreeGrafter"/>
</dbReference>
<dbReference type="InterPro" id="IPR051912">
    <property type="entry name" value="Alkylbase_DNA_Glycosylase/TA"/>
</dbReference>
<comment type="similarity">
    <text evidence="2">Belongs to the alkylbase DNA glycosidase AlkA family.</text>
</comment>
<evidence type="ECO:0000256" key="2">
    <source>
        <dbReference type="ARBA" id="ARBA00010817"/>
    </source>
</evidence>
<dbReference type="Proteomes" id="UP000036834">
    <property type="component" value="Unassembled WGS sequence"/>
</dbReference>
<reference evidence="8 11" key="3">
    <citation type="submission" date="2019-06" db="EMBL/GenBank/DDBJ databases">
        <title>Whole genome shotgun sequence of Brevibacillus reuszeri NBRC 15719.</title>
        <authorList>
            <person name="Hosoyama A."/>
            <person name="Uohara A."/>
            <person name="Ohji S."/>
            <person name="Ichikawa N."/>
        </authorList>
    </citation>
    <scope>NUCLEOTIDE SEQUENCE [LARGE SCALE GENOMIC DNA]</scope>
    <source>
        <strain evidence="8 11">NBRC 15719</strain>
    </source>
</reference>
<dbReference type="PANTHER" id="PTHR43003">
    <property type="entry name" value="DNA-3-METHYLADENINE GLYCOSYLASE"/>
    <property type="match status" value="1"/>
</dbReference>
<accession>A0A0K9YK61</accession>
<dbReference type="OrthoDB" id="9785929at2"/>
<comment type="catalytic activity">
    <reaction evidence="1">
        <text>Hydrolysis of alkylated DNA, releasing 3-methyladenine, 3-methylguanine, 7-methylguanine and 7-methyladenine.</text>
        <dbReference type="EC" id="3.2.2.21"/>
    </reaction>
</comment>
<dbReference type="GO" id="GO:0005737">
    <property type="term" value="C:cytoplasm"/>
    <property type="evidence" value="ECO:0007669"/>
    <property type="project" value="TreeGrafter"/>
</dbReference>
<dbReference type="EMBL" id="LGIQ01000017">
    <property type="protein sequence ID" value="KNB68585.1"/>
    <property type="molecule type" value="Genomic_DNA"/>
</dbReference>
<reference evidence="10" key="1">
    <citation type="submission" date="2015-07" db="EMBL/GenBank/DDBJ databases">
        <title>Genome sequencing project for genomic taxonomy and phylogenomics of Bacillus-like bacteria.</title>
        <authorList>
            <person name="Liu B."/>
            <person name="Wang J."/>
            <person name="Zhu Y."/>
            <person name="Liu G."/>
            <person name="Chen Q."/>
            <person name="Chen Z."/>
            <person name="Lan J."/>
            <person name="Che J."/>
            <person name="Ge C."/>
            <person name="Shi H."/>
            <person name="Pan Z."/>
            <person name="Liu X."/>
        </authorList>
    </citation>
    <scope>NUCLEOTIDE SEQUENCE [LARGE SCALE GENOMIC DNA]</scope>
    <source>
        <strain evidence="10">DSM 9887</strain>
    </source>
</reference>
<dbReference type="GO" id="GO:0006307">
    <property type="term" value="P:DNA alkylation repair"/>
    <property type="evidence" value="ECO:0007669"/>
    <property type="project" value="TreeGrafter"/>
</dbReference>
<evidence type="ECO:0000256" key="4">
    <source>
        <dbReference type="ARBA" id="ARBA00022763"/>
    </source>
</evidence>
<dbReference type="GO" id="GO:0006289">
    <property type="term" value="P:nucleotide-excision repair"/>
    <property type="evidence" value="ECO:0007669"/>
    <property type="project" value="InterPro"/>
</dbReference>
<dbReference type="PROSITE" id="PS00516">
    <property type="entry name" value="ALKYLBASE_DNA_GLYCOS"/>
    <property type="match status" value="1"/>
</dbReference>
<dbReference type="Pfam" id="PF07934">
    <property type="entry name" value="OGG_N"/>
    <property type="match status" value="1"/>
</dbReference>
<dbReference type="GO" id="GO:0032131">
    <property type="term" value="F:alkylated DNA binding"/>
    <property type="evidence" value="ECO:0007669"/>
    <property type="project" value="TreeGrafter"/>
</dbReference>
<dbReference type="FunFam" id="1.10.340.30:FF:000004">
    <property type="entry name" value="DNA-3-methyladenine glycosylase II"/>
    <property type="match status" value="1"/>
</dbReference>
<dbReference type="InterPro" id="IPR023170">
    <property type="entry name" value="HhH_base_excis_C"/>
</dbReference>
<evidence type="ECO:0000313" key="10">
    <source>
        <dbReference type="Proteomes" id="UP000036834"/>
    </source>
</evidence>
<dbReference type="SUPFAM" id="SSF48150">
    <property type="entry name" value="DNA-glycosylase"/>
    <property type="match status" value="1"/>
</dbReference>
<dbReference type="RefSeq" id="WP_049742513.1">
    <property type="nucleotide sequence ID" value="NZ_BJON01000010.1"/>
</dbReference>
<keyword evidence="5" id="KW-0378">Hydrolase</keyword>
<dbReference type="InterPro" id="IPR012904">
    <property type="entry name" value="OGG_N"/>
</dbReference>
<feature type="domain" description="HhH-GPD" evidence="7">
    <location>
        <begin position="150"/>
        <end position="315"/>
    </location>
</feature>
<keyword evidence="4" id="KW-0227">DNA damage</keyword>
<dbReference type="InterPro" id="IPR003265">
    <property type="entry name" value="HhH-GPD_domain"/>
</dbReference>
<dbReference type="GO" id="GO:0008725">
    <property type="term" value="F:DNA-3-methyladenine glycosylase activity"/>
    <property type="evidence" value="ECO:0007669"/>
    <property type="project" value="TreeGrafter"/>
</dbReference>
<dbReference type="Proteomes" id="UP000319578">
    <property type="component" value="Unassembled WGS sequence"/>
</dbReference>
<comment type="caution">
    <text evidence="9">The sequence shown here is derived from an EMBL/GenBank/DDBJ whole genome shotgun (WGS) entry which is preliminary data.</text>
</comment>
<evidence type="ECO:0000256" key="3">
    <source>
        <dbReference type="ARBA" id="ARBA00012000"/>
    </source>
</evidence>
<dbReference type="AlphaFoldDB" id="A0A0K9YK61"/>
<protein>
    <recommendedName>
        <fullName evidence="3">DNA-3-methyladenine glycosylase II</fullName>
        <ecNumber evidence="3">3.2.2.21</ecNumber>
    </recommendedName>
</protein>
<dbReference type="PANTHER" id="PTHR43003:SF12">
    <property type="entry name" value="DNA-3-METHYLADENINE GLYCOSYLASE"/>
    <property type="match status" value="1"/>
</dbReference>
<dbReference type="GO" id="GO:0008534">
    <property type="term" value="F:oxidized purine nucleobase lesion DNA N-glycosylase activity"/>
    <property type="evidence" value="ECO:0007669"/>
    <property type="project" value="InterPro"/>
</dbReference>
<evidence type="ECO:0000256" key="5">
    <source>
        <dbReference type="ARBA" id="ARBA00022801"/>
    </source>
</evidence>
<gene>
    <name evidence="8" type="primary">alkA_1</name>
    <name evidence="9" type="ORF">ADS79_31920</name>
    <name evidence="8" type="ORF">BRE01_27840</name>
</gene>
<dbReference type="Gene3D" id="1.10.340.30">
    <property type="entry name" value="Hypothetical protein, domain 2"/>
    <property type="match status" value="1"/>
</dbReference>
<keyword evidence="11" id="KW-1185">Reference proteome</keyword>
<keyword evidence="6" id="KW-0234">DNA repair</keyword>
<evidence type="ECO:0000313" key="8">
    <source>
        <dbReference type="EMBL" id="GED69082.1"/>
    </source>
</evidence>
<dbReference type="Gene3D" id="1.10.1670.10">
    <property type="entry name" value="Helix-hairpin-Helix base-excision DNA repair enzymes (C-terminal)"/>
    <property type="match status" value="1"/>
</dbReference>
<dbReference type="CDD" id="cd00056">
    <property type="entry name" value="ENDO3c"/>
    <property type="match status" value="1"/>
</dbReference>
<sequence length="315" mass="35944">MKSYTQDQAWDCSWEDQEQVLTLSLPQEFSFSQNLDYLAGAPNECLFHIKNGRIYRAIPAGEELSIVEISDAGKNDMAVRFLGDTAPKSKEGRAAVARYVHDWFDLGTDLRPFYKLAKTDVLLQRAVDSFYGLRNVGIPDLFEAISWGIIGQQINMSFAYTLKRRMVESFGTPVTCEGEVYWLFPDPERIAALRPEELQELKMTAKKSEYLIDVARLIVEGKLSKEQLLAAGTGRAAEKQLVQIRGIGPWTANYVLMRCLRIPSAFPIDDVGLHNAIKYLLGTDEKPTKEELIRLSTGWNNWESYATFYLWRFLY</sequence>
<evidence type="ECO:0000259" key="7">
    <source>
        <dbReference type="SMART" id="SM00478"/>
    </source>
</evidence>
<evidence type="ECO:0000256" key="1">
    <source>
        <dbReference type="ARBA" id="ARBA00000086"/>
    </source>
</evidence>
<dbReference type="InterPro" id="IPR011257">
    <property type="entry name" value="DNA_glycosylase"/>
</dbReference>
<evidence type="ECO:0000313" key="11">
    <source>
        <dbReference type="Proteomes" id="UP000319578"/>
    </source>
</evidence>
<name>A0A0K9YK61_9BACL</name>
<reference evidence="9" key="2">
    <citation type="submission" date="2015-07" db="EMBL/GenBank/DDBJ databases">
        <title>MeaNS - Measles Nucleotide Surveillance Program.</title>
        <authorList>
            <person name="Tran T."/>
            <person name="Druce J."/>
        </authorList>
    </citation>
    <scope>NUCLEOTIDE SEQUENCE</scope>
    <source>
        <strain evidence="9">DSM 9887</strain>
    </source>
</reference>
<evidence type="ECO:0000256" key="6">
    <source>
        <dbReference type="ARBA" id="ARBA00023204"/>
    </source>
</evidence>
<evidence type="ECO:0000313" key="9">
    <source>
        <dbReference type="EMBL" id="KNB68585.1"/>
    </source>
</evidence>